<evidence type="ECO:0000313" key="4">
    <source>
        <dbReference type="Proteomes" id="UP000054717"/>
    </source>
</evidence>
<evidence type="ECO:0000313" key="3">
    <source>
        <dbReference type="EMBL" id="SAL73600.1"/>
    </source>
</evidence>
<feature type="chain" id="PRO_5011119975" evidence="2">
    <location>
        <begin position="30"/>
        <end position="800"/>
    </location>
</feature>
<dbReference type="PANTHER" id="PTHR46580">
    <property type="entry name" value="SENSOR KINASE-RELATED"/>
    <property type="match status" value="1"/>
</dbReference>
<feature type="signal peptide" evidence="2">
    <location>
        <begin position="1"/>
        <end position="29"/>
    </location>
</feature>
<dbReference type="SUPFAM" id="SSF50370">
    <property type="entry name" value="Ricin B-like lectins"/>
    <property type="match status" value="1"/>
</dbReference>
<dbReference type="AlphaFoldDB" id="A0A158JZF4"/>
<accession>A0A158JZF4</accession>
<dbReference type="Proteomes" id="UP000054717">
    <property type="component" value="Unassembled WGS sequence"/>
</dbReference>
<dbReference type="Gene3D" id="2.80.10.50">
    <property type="match status" value="1"/>
</dbReference>
<dbReference type="InterPro" id="IPR013517">
    <property type="entry name" value="FG-GAP"/>
</dbReference>
<dbReference type="InterPro" id="IPR028994">
    <property type="entry name" value="Integrin_alpha_N"/>
</dbReference>
<keyword evidence="1 2" id="KW-0732">Signal</keyword>
<dbReference type="SUPFAM" id="SSF102588">
    <property type="entry name" value="LmbE-like"/>
    <property type="match status" value="1"/>
</dbReference>
<proteinExistence type="predicted"/>
<dbReference type="EMBL" id="FCNZ02000022">
    <property type="protein sequence ID" value="SAL73600.1"/>
    <property type="molecule type" value="Genomic_DNA"/>
</dbReference>
<dbReference type="Gene3D" id="2.130.10.130">
    <property type="entry name" value="Integrin alpha, N-terminal"/>
    <property type="match status" value="1"/>
</dbReference>
<gene>
    <name evidence="3" type="ORF">AWB66_04864</name>
</gene>
<dbReference type="RefSeq" id="WP_235021216.1">
    <property type="nucleotide sequence ID" value="NZ_FCNZ02000022.1"/>
</dbReference>
<protein>
    <submittedName>
        <fullName evidence="3">FG-GAP repeat protein</fullName>
    </submittedName>
</protein>
<organism evidence="3 4">
    <name type="scientific">Caballeronia telluris</name>
    <dbReference type="NCBI Taxonomy" id="326475"/>
    <lineage>
        <taxon>Bacteria</taxon>
        <taxon>Pseudomonadati</taxon>
        <taxon>Pseudomonadota</taxon>
        <taxon>Betaproteobacteria</taxon>
        <taxon>Burkholderiales</taxon>
        <taxon>Burkholderiaceae</taxon>
        <taxon>Caballeronia</taxon>
    </lineage>
</organism>
<evidence type="ECO:0000256" key="1">
    <source>
        <dbReference type="ARBA" id="ARBA00022729"/>
    </source>
</evidence>
<dbReference type="PROSITE" id="PS50231">
    <property type="entry name" value="RICIN_B_LECTIN"/>
    <property type="match status" value="1"/>
</dbReference>
<name>A0A158JZF4_9BURK</name>
<comment type="caution">
    <text evidence="3">The sequence shown here is derived from an EMBL/GenBank/DDBJ whole genome shotgun (WGS) entry which is preliminary data.</text>
</comment>
<dbReference type="InterPro" id="IPR024078">
    <property type="entry name" value="LmbE-like_dom_sf"/>
</dbReference>
<keyword evidence="4" id="KW-1185">Reference proteome</keyword>
<dbReference type="SUPFAM" id="SSF69318">
    <property type="entry name" value="Integrin alpha N-terminal domain"/>
    <property type="match status" value="1"/>
</dbReference>
<dbReference type="STRING" id="326475.AWB66_04864"/>
<dbReference type="Pfam" id="PF13517">
    <property type="entry name" value="FG-GAP_3"/>
    <property type="match status" value="1"/>
</dbReference>
<sequence>MGRGKSMSITWLALVCALCAALFPAHAHAEETTGASTADCHAGTLVTVVAHLDDDLLFVNPGISDKIDAGWCVTVVHLIGGANGAKFDYVLLRETGTKLAYARMAGVANEWSESNVMFAGKPVHELVLKAQPRVKLLELRLPGGAVRGGKVPLGLLWDRGATLSTYPMQRDGTGFTTYDRPALIATLRAILSQATEVYTLNPDTVPFIEHPDHIYAARITRTLAQSLDKSLPIGYHVTYPTGGLPKNLSTAETLRKRDVVGSYFSVDGNDAGHVFGEFQWDGNWVARRYWSAARTSEPGADFRPRPTRLVNEYSSQCLGSGGGAGKSPRLAACSQSATQDWHWQPLPVTPGDKNDAQLVNEATRLCVAERDGRLVEETCSASATAQRWTPWDFGLVYTPSGRCLGAVNGAVSIGRCSLLTAEYRWAVSPRSQWTDTREEGALYGDVRGAGRDSTVYVQRRKDGPGFNVWVAEMSRFEGAMPWYLNAVPFDPEATAPTCTADTLCFDGARFLVADFDGDGRADLMVVEPRNGGTAFWLLRSSGSRFEPPRLWYQTDSAFTPATAQQYVASDFNGDGRADVMIAQKRGDAGVDLWVLTGSASGNTASGAPARWLEAPQLDAAARFLPARVAGAAHGGVLAIENVKSALAVTPLASTGSAFASGERGTPYPPFPGAWVKTAAGDVDGDGIDDLVLLQPRGDSASVDVWKMKGGKTFGAPVRIATLADTSYADTMPAIVRRNDRTTLMLFRRANATLGEYYFTGGAPSISGYDFDGGTRLGPLQIWGNLPGLFSESLWLRSLSQ</sequence>
<dbReference type="Gene3D" id="3.40.50.10320">
    <property type="entry name" value="LmbE-like"/>
    <property type="match status" value="1"/>
</dbReference>
<dbReference type="InterPro" id="IPR035992">
    <property type="entry name" value="Ricin_B-like_lectins"/>
</dbReference>
<reference evidence="3" key="1">
    <citation type="submission" date="2016-01" db="EMBL/GenBank/DDBJ databases">
        <authorList>
            <person name="Peeters Charlotte."/>
        </authorList>
    </citation>
    <scope>NUCLEOTIDE SEQUENCE</scope>
    <source>
        <strain evidence="3">LMG 22936</strain>
    </source>
</reference>
<evidence type="ECO:0000256" key="2">
    <source>
        <dbReference type="SAM" id="SignalP"/>
    </source>
</evidence>